<dbReference type="PANTHER" id="PTHR42953">
    <property type="entry name" value="HIGH-AFFINITY ZINC UPTAKE SYSTEM PROTEIN ZNUA-RELATED"/>
    <property type="match status" value="1"/>
</dbReference>
<dbReference type="RefSeq" id="WP_058289301.1">
    <property type="nucleotide sequence ID" value="NZ_CYSD01000017.1"/>
</dbReference>
<keyword evidence="5" id="KW-0864">Zinc transport</keyword>
<evidence type="ECO:0000313" key="9">
    <source>
        <dbReference type="Proteomes" id="UP000052022"/>
    </source>
</evidence>
<dbReference type="STRING" id="928856.SAMN04488049_11921"/>
<name>A0A0P1G5I7_9RHOB</name>
<evidence type="ECO:0000256" key="4">
    <source>
        <dbReference type="ARBA" id="ARBA00022729"/>
    </source>
</evidence>
<feature type="signal peptide" evidence="7">
    <location>
        <begin position="1"/>
        <end position="21"/>
    </location>
</feature>
<feature type="compositionally biased region" description="Basic and acidic residues" evidence="6">
    <location>
        <begin position="120"/>
        <end position="229"/>
    </location>
</feature>
<keyword evidence="5" id="KW-0862">Zinc</keyword>
<keyword evidence="9" id="KW-1185">Reference proteome</keyword>
<reference evidence="8 9" key="1">
    <citation type="submission" date="2015-09" db="EMBL/GenBank/DDBJ databases">
        <authorList>
            <consortium name="Swine Surveillance"/>
        </authorList>
    </citation>
    <scope>NUCLEOTIDE SEQUENCE [LARGE SCALE GENOMIC DNA]</scope>
    <source>
        <strain evidence="8 9">CECT 7557</strain>
    </source>
</reference>
<evidence type="ECO:0000256" key="2">
    <source>
        <dbReference type="ARBA" id="ARBA00015915"/>
    </source>
</evidence>
<dbReference type="SUPFAM" id="SSF53807">
    <property type="entry name" value="Helical backbone' metal receptor"/>
    <property type="match status" value="1"/>
</dbReference>
<evidence type="ECO:0000256" key="5">
    <source>
        <dbReference type="ARBA" id="ARBA00022906"/>
    </source>
</evidence>
<dbReference type="Gene3D" id="3.40.50.1980">
    <property type="entry name" value="Nitrogenase molybdenum iron protein domain"/>
    <property type="match status" value="3"/>
</dbReference>
<evidence type="ECO:0000256" key="6">
    <source>
        <dbReference type="SAM" id="MobiDB-lite"/>
    </source>
</evidence>
<dbReference type="OrthoDB" id="7346865at2"/>
<protein>
    <recommendedName>
        <fullName evidence="2">High-affinity zinc uptake system protein ZnuA</fullName>
    </recommendedName>
</protein>
<dbReference type="AlphaFoldDB" id="A0A0P1G5I7"/>
<dbReference type="Pfam" id="PF01297">
    <property type="entry name" value="ZnuA"/>
    <property type="match status" value="1"/>
</dbReference>
<sequence>MIRASLLSGAAAIALASAAQADAPRVVTDIAPVHGLVARVMQGVGEPELLVPAGASPHSYALKPSQAGALSQADAVFWVGHELVPWLEGSLETLAVDAHVTELLDAPGTKTFEFREGATFEGHDHHDDHGHDDHDEHAHGDHGHDDHDEHAHDDHGHDDHDEHAHDDHGHDDHDEHAHDDHGHDDHDEHAHDDHGHDDHDEHAHDDHGHDDHDEHAHDDHEGHDHDGVDPHAWLAPENGKAWLSAIAEELSEIDPANAEIYTSNAIEGQAEIDAMVDALQADLGPVRDNHFVVFHDAYQYFEQAFDLAAAGSISLGDAAAPSAARIAEIQDVVKDLEVTCVFSEPQYNPGLVATVLDGTNAKTAVIDPLGTEIPQGPSFYTALLTDLGQRMAACLTK</sequence>
<accession>A0A0P1G5I7</accession>
<dbReference type="GO" id="GO:0006829">
    <property type="term" value="P:zinc ion transport"/>
    <property type="evidence" value="ECO:0007669"/>
    <property type="project" value="UniProtKB-KW"/>
</dbReference>
<keyword evidence="5" id="KW-0406">Ion transport</keyword>
<evidence type="ECO:0000313" key="8">
    <source>
        <dbReference type="EMBL" id="CUH77052.1"/>
    </source>
</evidence>
<gene>
    <name evidence="8" type="primary">znuA</name>
    <name evidence="8" type="ORF">TRM7557_01186</name>
</gene>
<keyword evidence="4 7" id="KW-0732">Signal</keyword>
<evidence type="ECO:0000256" key="3">
    <source>
        <dbReference type="ARBA" id="ARBA00022448"/>
    </source>
</evidence>
<evidence type="ECO:0000256" key="7">
    <source>
        <dbReference type="SAM" id="SignalP"/>
    </source>
</evidence>
<dbReference type="GO" id="GO:0046872">
    <property type="term" value="F:metal ion binding"/>
    <property type="evidence" value="ECO:0007669"/>
    <property type="project" value="InterPro"/>
</dbReference>
<evidence type="ECO:0000256" key="1">
    <source>
        <dbReference type="ARBA" id="ARBA00011028"/>
    </source>
</evidence>
<dbReference type="PANTHER" id="PTHR42953:SF3">
    <property type="entry name" value="HIGH-AFFINITY ZINC UPTAKE SYSTEM PROTEIN ZNUA"/>
    <property type="match status" value="1"/>
</dbReference>
<dbReference type="EMBL" id="CYSD01000017">
    <property type="protein sequence ID" value="CUH77052.1"/>
    <property type="molecule type" value="Genomic_DNA"/>
</dbReference>
<comment type="similarity">
    <text evidence="1">Belongs to the bacterial solute-binding protein 9 family.</text>
</comment>
<keyword evidence="3" id="KW-0813">Transport</keyword>
<proteinExistence type="inferred from homology"/>
<feature type="chain" id="PRO_5006063091" description="High-affinity zinc uptake system protein ZnuA" evidence="7">
    <location>
        <begin position="22"/>
        <end position="397"/>
    </location>
</feature>
<feature type="region of interest" description="Disordered" evidence="6">
    <location>
        <begin position="120"/>
        <end position="233"/>
    </location>
</feature>
<dbReference type="InterPro" id="IPR050492">
    <property type="entry name" value="Bact_metal-bind_prot9"/>
</dbReference>
<dbReference type="Proteomes" id="UP000052022">
    <property type="component" value="Unassembled WGS sequence"/>
</dbReference>
<organism evidence="8 9">
    <name type="scientific">Tritonibacter multivorans</name>
    <dbReference type="NCBI Taxonomy" id="928856"/>
    <lineage>
        <taxon>Bacteria</taxon>
        <taxon>Pseudomonadati</taxon>
        <taxon>Pseudomonadota</taxon>
        <taxon>Alphaproteobacteria</taxon>
        <taxon>Rhodobacterales</taxon>
        <taxon>Paracoccaceae</taxon>
        <taxon>Tritonibacter</taxon>
    </lineage>
</organism>
<dbReference type="InterPro" id="IPR006127">
    <property type="entry name" value="ZnuA-like"/>
</dbReference>